<gene>
    <name evidence="3" type="ORF">DCHRY22_LOCUS945</name>
</gene>
<dbReference type="InterPro" id="IPR003172">
    <property type="entry name" value="ML_dom"/>
</dbReference>
<evidence type="ECO:0000256" key="1">
    <source>
        <dbReference type="SAM" id="SignalP"/>
    </source>
</evidence>
<proteinExistence type="predicted"/>
<organism evidence="3 4">
    <name type="scientific">Danaus chrysippus</name>
    <name type="common">African queen</name>
    <dbReference type="NCBI Taxonomy" id="151541"/>
    <lineage>
        <taxon>Eukaryota</taxon>
        <taxon>Metazoa</taxon>
        <taxon>Ecdysozoa</taxon>
        <taxon>Arthropoda</taxon>
        <taxon>Hexapoda</taxon>
        <taxon>Insecta</taxon>
        <taxon>Pterygota</taxon>
        <taxon>Neoptera</taxon>
        <taxon>Endopterygota</taxon>
        <taxon>Lepidoptera</taxon>
        <taxon>Glossata</taxon>
        <taxon>Ditrysia</taxon>
        <taxon>Papilionoidea</taxon>
        <taxon>Nymphalidae</taxon>
        <taxon>Danainae</taxon>
        <taxon>Danaini</taxon>
        <taxon>Danaina</taxon>
        <taxon>Danaus</taxon>
        <taxon>Anosia</taxon>
    </lineage>
</organism>
<evidence type="ECO:0000259" key="2">
    <source>
        <dbReference type="Pfam" id="PF02221"/>
    </source>
</evidence>
<evidence type="ECO:0000313" key="4">
    <source>
        <dbReference type="Proteomes" id="UP000789524"/>
    </source>
</evidence>
<accession>A0A8J2MXE7</accession>
<dbReference type="EMBL" id="CAKASE010000043">
    <property type="protein sequence ID" value="CAG9558999.1"/>
    <property type="molecule type" value="Genomic_DNA"/>
</dbReference>
<keyword evidence="1" id="KW-0732">Signal</keyword>
<dbReference type="Proteomes" id="UP000789524">
    <property type="component" value="Unassembled WGS sequence"/>
</dbReference>
<feature type="chain" id="PRO_5035317532" evidence="1">
    <location>
        <begin position="21"/>
        <end position="144"/>
    </location>
</feature>
<dbReference type="InterPro" id="IPR014756">
    <property type="entry name" value="Ig_E-set"/>
</dbReference>
<feature type="signal peptide" evidence="1">
    <location>
        <begin position="1"/>
        <end position="20"/>
    </location>
</feature>
<dbReference type="Pfam" id="PF02221">
    <property type="entry name" value="E1_DerP2_DerF2"/>
    <property type="match status" value="1"/>
</dbReference>
<comment type="caution">
    <text evidence="3">The sequence shown here is derived from an EMBL/GenBank/DDBJ whole genome shotgun (WGS) entry which is preliminary data.</text>
</comment>
<dbReference type="OrthoDB" id="6489092at2759"/>
<dbReference type="SUPFAM" id="SSF81296">
    <property type="entry name" value="E set domains"/>
    <property type="match status" value="1"/>
</dbReference>
<dbReference type="Gene3D" id="2.60.40.770">
    <property type="match status" value="1"/>
</dbReference>
<feature type="domain" description="MD-2-related lipid-recognition" evidence="2">
    <location>
        <begin position="23"/>
        <end position="128"/>
    </location>
</feature>
<evidence type="ECO:0000313" key="3">
    <source>
        <dbReference type="EMBL" id="CAG9558999.1"/>
    </source>
</evidence>
<reference evidence="3" key="1">
    <citation type="submission" date="2021-09" db="EMBL/GenBank/DDBJ databases">
        <authorList>
            <person name="Martin H S."/>
        </authorList>
    </citation>
    <scope>NUCLEOTIDE SEQUENCE</scope>
</reference>
<sequence>MSRLVIICCLVIFCLKGALGLSTPVAQCRRNNGSLPLNAYVLGCLETPCLLPQNQNAVIDVVFKAPYLLYDMKSRAVADIFNNDIDYNLEENAVTCNFITNSYCPILEGEVVEYSLKMFISSSIPTVAISGLGGGCDIWYFIGE</sequence>
<keyword evidence="4" id="KW-1185">Reference proteome</keyword>
<name>A0A8J2MXE7_9NEOP</name>
<dbReference type="AlphaFoldDB" id="A0A8J2MXE7"/>
<protein>
    <submittedName>
        <fullName evidence="3">(African queen) hypothetical protein</fullName>
    </submittedName>
</protein>